<evidence type="ECO:0000256" key="1">
    <source>
        <dbReference type="ARBA" id="ARBA00004123"/>
    </source>
</evidence>
<feature type="domain" description="SURP motif" evidence="7">
    <location>
        <begin position="20"/>
        <end position="61"/>
    </location>
</feature>
<dbReference type="GO" id="GO:0071004">
    <property type="term" value="C:U2-type prespliceosome"/>
    <property type="evidence" value="ECO:0007669"/>
    <property type="project" value="TreeGrafter"/>
</dbReference>
<feature type="domain" description="SURP motif" evidence="7">
    <location>
        <begin position="109"/>
        <end position="154"/>
    </location>
</feature>
<dbReference type="InterPro" id="IPR035967">
    <property type="entry name" value="SWAP/Surp_sf"/>
</dbReference>
<name>A0A4P9ZI66_9ASCO</name>
<keyword evidence="4" id="KW-0677">Repeat</keyword>
<keyword evidence="2" id="KW-0507">mRNA processing</keyword>
<dbReference type="PANTHER" id="PTHR15316">
    <property type="entry name" value="SPLICEOSOME ASSOCIATED PROTEIN 114/SWAP SPLICING FACTOR-RELATED"/>
    <property type="match status" value="1"/>
</dbReference>
<keyword evidence="3" id="KW-0747">Spliceosome</keyword>
<dbReference type="SMART" id="SM00648">
    <property type="entry name" value="SWAP"/>
    <property type="match status" value="2"/>
</dbReference>
<evidence type="ECO:0000313" key="9">
    <source>
        <dbReference type="Proteomes" id="UP000268321"/>
    </source>
</evidence>
<keyword evidence="6" id="KW-0539">Nucleus</keyword>
<protein>
    <recommendedName>
        <fullName evidence="7">SURP motif domain-containing protein</fullName>
    </recommendedName>
</protein>
<accession>A0A4P9ZI66</accession>
<evidence type="ECO:0000256" key="5">
    <source>
        <dbReference type="ARBA" id="ARBA00023187"/>
    </source>
</evidence>
<evidence type="ECO:0000256" key="2">
    <source>
        <dbReference type="ARBA" id="ARBA00022664"/>
    </source>
</evidence>
<dbReference type="Pfam" id="PF01805">
    <property type="entry name" value="Surp"/>
    <property type="match status" value="2"/>
</dbReference>
<reference evidence="9" key="1">
    <citation type="journal article" date="2018" name="Nat. Microbiol.">
        <title>Leveraging single-cell genomics to expand the fungal tree of life.</title>
        <authorList>
            <person name="Ahrendt S.R."/>
            <person name="Quandt C.A."/>
            <person name="Ciobanu D."/>
            <person name="Clum A."/>
            <person name="Salamov A."/>
            <person name="Andreopoulos B."/>
            <person name="Cheng J.F."/>
            <person name="Woyke T."/>
            <person name="Pelin A."/>
            <person name="Henrissat B."/>
            <person name="Reynolds N.K."/>
            <person name="Benny G.L."/>
            <person name="Smith M.E."/>
            <person name="James T.Y."/>
            <person name="Grigoriev I.V."/>
        </authorList>
    </citation>
    <scope>NUCLEOTIDE SEQUENCE [LARGE SCALE GENOMIC DNA]</scope>
    <source>
        <strain evidence="9">Baker2002</strain>
    </source>
</reference>
<dbReference type="InterPro" id="IPR000061">
    <property type="entry name" value="Surp"/>
</dbReference>
<dbReference type="GO" id="GO:0003723">
    <property type="term" value="F:RNA binding"/>
    <property type="evidence" value="ECO:0007669"/>
    <property type="project" value="InterPro"/>
</dbReference>
<dbReference type="Gene3D" id="1.10.10.790">
    <property type="entry name" value="Surp module"/>
    <property type="match status" value="2"/>
</dbReference>
<comment type="subcellular location">
    <subcellularLocation>
        <location evidence="1">Nucleus</location>
    </subcellularLocation>
</comment>
<evidence type="ECO:0000256" key="6">
    <source>
        <dbReference type="ARBA" id="ARBA00023242"/>
    </source>
</evidence>
<keyword evidence="5" id="KW-0508">mRNA splicing</keyword>
<dbReference type="InterPro" id="IPR022030">
    <property type="entry name" value="SF3A1_dom"/>
</dbReference>
<dbReference type="Pfam" id="PF12230">
    <property type="entry name" value="PRP21_like_P"/>
    <property type="match status" value="1"/>
</dbReference>
<dbReference type="GO" id="GO:0071013">
    <property type="term" value="C:catalytic step 2 spliceosome"/>
    <property type="evidence" value="ECO:0007669"/>
    <property type="project" value="TreeGrafter"/>
</dbReference>
<dbReference type="PANTHER" id="PTHR15316:SF1">
    <property type="entry name" value="SPLICING FACTOR 3A SUBUNIT 1"/>
    <property type="match status" value="1"/>
</dbReference>
<dbReference type="GO" id="GO:0000381">
    <property type="term" value="P:regulation of alternative mRNA splicing, via spliceosome"/>
    <property type="evidence" value="ECO:0007669"/>
    <property type="project" value="TreeGrafter"/>
</dbReference>
<proteinExistence type="predicted"/>
<evidence type="ECO:0000256" key="4">
    <source>
        <dbReference type="ARBA" id="ARBA00022737"/>
    </source>
</evidence>
<dbReference type="AlphaFoldDB" id="A0A4P9ZI66"/>
<evidence type="ECO:0000259" key="7">
    <source>
        <dbReference type="PROSITE" id="PS50128"/>
    </source>
</evidence>
<organism evidence="8 9">
    <name type="scientific">Metschnikowia bicuspidata</name>
    <dbReference type="NCBI Taxonomy" id="27322"/>
    <lineage>
        <taxon>Eukaryota</taxon>
        <taxon>Fungi</taxon>
        <taxon>Dikarya</taxon>
        <taxon>Ascomycota</taxon>
        <taxon>Saccharomycotina</taxon>
        <taxon>Pichiomycetes</taxon>
        <taxon>Metschnikowiaceae</taxon>
        <taxon>Metschnikowia</taxon>
    </lineage>
</organism>
<gene>
    <name evidence="8" type="ORF">METBISCDRAFT_21149</name>
</gene>
<dbReference type="EMBL" id="ML004429">
    <property type="protein sequence ID" value="RKP32886.1"/>
    <property type="molecule type" value="Genomic_DNA"/>
</dbReference>
<evidence type="ECO:0000256" key="3">
    <source>
        <dbReference type="ARBA" id="ARBA00022728"/>
    </source>
</evidence>
<dbReference type="Proteomes" id="UP000268321">
    <property type="component" value="Unassembled WGS sequence"/>
</dbReference>
<keyword evidence="9" id="KW-1185">Reference proteome</keyword>
<dbReference type="InterPro" id="IPR045146">
    <property type="entry name" value="SF3A1"/>
</dbReference>
<dbReference type="PROSITE" id="PS50128">
    <property type="entry name" value="SURP"/>
    <property type="match status" value="2"/>
</dbReference>
<sequence length="418" mass="47934">MLSPELTQSTNSPSRALIASMKKTVGFVLKNGDNFQKKLLENDKDGLFKFLDSNDENHQVYVKLLERAKKSETKKAEKAPQSLDQPKRRVTDLSFIHDMPPMRSQDMRIMRFTAQTIASNGDDYGKGFLNHVIKTGRIEQFAFLRPSHTYYPLYKNYLDWYKGLLDYSGIANSPLEERVLQVLEYTEATLLGHAFDHAANDLSNRRRKQDEDAQKMAKEEHYSSIDWQSFVFAARVNFDAVDEVSEMAAPLTLEEVMSRSLASKNKDLELKNIAAQSKEQVDVVNFNEELAAADEPMLQLNHGGPTGISGHKPKANMKIKAKGETRLKRLRPKSKSYILCPFTGEKIPEDEFDAHLKTTLRDPRYQDQQDNYMRKNFTYASNLTTEQVYENIKNLVRNTSMARSEEEEQALAKRSKLD</sequence>
<dbReference type="SUPFAM" id="SSF109905">
    <property type="entry name" value="Surp module (SWAP domain)"/>
    <property type="match status" value="2"/>
</dbReference>
<evidence type="ECO:0000313" key="8">
    <source>
        <dbReference type="EMBL" id="RKP32886.1"/>
    </source>
</evidence>
<dbReference type="OrthoDB" id="447637at2759"/>
<dbReference type="GO" id="GO:0005686">
    <property type="term" value="C:U2 snRNP"/>
    <property type="evidence" value="ECO:0007669"/>
    <property type="project" value="TreeGrafter"/>
</dbReference>
<dbReference type="GO" id="GO:0045292">
    <property type="term" value="P:mRNA cis splicing, via spliceosome"/>
    <property type="evidence" value="ECO:0007669"/>
    <property type="project" value="InterPro"/>
</dbReference>